<organism evidence="1 2">
    <name type="scientific">Zophobas morio</name>
    <dbReference type="NCBI Taxonomy" id="2755281"/>
    <lineage>
        <taxon>Eukaryota</taxon>
        <taxon>Metazoa</taxon>
        <taxon>Ecdysozoa</taxon>
        <taxon>Arthropoda</taxon>
        <taxon>Hexapoda</taxon>
        <taxon>Insecta</taxon>
        <taxon>Pterygota</taxon>
        <taxon>Neoptera</taxon>
        <taxon>Endopterygota</taxon>
        <taxon>Coleoptera</taxon>
        <taxon>Polyphaga</taxon>
        <taxon>Cucujiformia</taxon>
        <taxon>Tenebrionidae</taxon>
        <taxon>Zophobas</taxon>
    </lineage>
</organism>
<keyword evidence="2" id="KW-1185">Reference proteome</keyword>
<protein>
    <submittedName>
        <fullName evidence="1">Uncharacterized protein</fullName>
    </submittedName>
</protein>
<accession>A0AA38ITW6</accession>
<comment type="caution">
    <text evidence="1">The sequence shown here is derived from an EMBL/GenBank/DDBJ whole genome shotgun (WGS) entry which is preliminary data.</text>
</comment>
<sequence length="140" mass="16574">MDAGFAPECNYPKQMPEKEIFNKLAGTGHIWKPRKINYGFEDFNRAACAYRPANISFVQKNESKQVWKFVAEPQKIRIICNNKLKKLLQTKKSDSAFRRRWNYNRDKTTPMAQLVHIMDHWGCNTKTDRIKFKESLFQTI</sequence>
<evidence type="ECO:0000313" key="1">
    <source>
        <dbReference type="EMBL" id="KAJ3663763.1"/>
    </source>
</evidence>
<dbReference type="AlphaFoldDB" id="A0AA38ITW6"/>
<proteinExistence type="predicted"/>
<dbReference type="EMBL" id="JALNTZ010000002">
    <property type="protein sequence ID" value="KAJ3663763.1"/>
    <property type="molecule type" value="Genomic_DNA"/>
</dbReference>
<name>A0AA38ITW6_9CUCU</name>
<evidence type="ECO:0000313" key="2">
    <source>
        <dbReference type="Proteomes" id="UP001168821"/>
    </source>
</evidence>
<dbReference type="Proteomes" id="UP001168821">
    <property type="component" value="Unassembled WGS sequence"/>
</dbReference>
<reference evidence="1" key="1">
    <citation type="journal article" date="2023" name="G3 (Bethesda)">
        <title>Whole genome assemblies of Zophobas morio and Tenebrio molitor.</title>
        <authorList>
            <person name="Kaur S."/>
            <person name="Stinson S.A."/>
            <person name="diCenzo G.C."/>
        </authorList>
    </citation>
    <scope>NUCLEOTIDE SEQUENCE</scope>
    <source>
        <strain evidence="1">QUZm001</strain>
    </source>
</reference>
<gene>
    <name evidence="1" type="ORF">Zmor_007990</name>
</gene>